<evidence type="ECO:0000256" key="9">
    <source>
        <dbReference type="ARBA" id="ARBA00034881"/>
    </source>
</evidence>
<keyword evidence="6" id="KW-0949">S-adenosyl-L-methionine</keyword>
<dbReference type="Gene3D" id="3.40.1280.10">
    <property type="match status" value="1"/>
</dbReference>
<dbReference type="PANTHER" id="PTHR46103">
    <property type="entry name" value="RRNA METHYLTRANSFERASE 1, MITOCHONDRIAL"/>
    <property type="match status" value="1"/>
</dbReference>
<keyword evidence="5" id="KW-0808">Transferase</keyword>
<proteinExistence type="inferred from homology"/>
<evidence type="ECO:0000256" key="5">
    <source>
        <dbReference type="ARBA" id="ARBA00022679"/>
    </source>
</evidence>
<accession>A0AAN6ZNN1</accession>
<keyword evidence="7" id="KW-0809">Transit peptide</keyword>
<dbReference type="InterPro" id="IPR013123">
    <property type="entry name" value="SpoU_subst-bd"/>
</dbReference>
<dbReference type="InterPro" id="IPR029028">
    <property type="entry name" value="Alpha/beta_knot_MTases"/>
</dbReference>
<dbReference type="PANTHER" id="PTHR46103:SF1">
    <property type="entry name" value="RRNA METHYLTRANSFERASE 1, MITOCHONDRIAL"/>
    <property type="match status" value="1"/>
</dbReference>
<reference evidence="12" key="1">
    <citation type="journal article" date="2023" name="Mol. Phylogenet. Evol.">
        <title>Genome-scale phylogeny and comparative genomics of the fungal order Sordariales.</title>
        <authorList>
            <person name="Hensen N."/>
            <person name="Bonometti L."/>
            <person name="Westerberg I."/>
            <person name="Brannstrom I.O."/>
            <person name="Guillou S."/>
            <person name="Cros-Aarteil S."/>
            <person name="Calhoun S."/>
            <person name="Haridas S."/>
            <person name="Kuo A."/>
            <person name="Mondo S."/>
            <person name="Pangilinan J."/>
            <person name="Riley R."/>
            <person name="LaButti K."/>
            <person name="Andreopoulos B."/>
            <person name="Lipzen A."/>
            <person name="Chen C."/>
            <person name="Yan M."/>
            <person name="Daum C."/>
            <person name="Ng V."/>
            <person name="Clum A."/>
            <person name="Steindorff A."/>
            <person name="Ohm R.A."/>
            <person name="Martin F."/>
            <person name="Silar P."/>
            <person name="Natvig D.O."/>
            <person name="Lalanne C."/>
            <person name="Gautier V."/>
            <person name="Ament-Velasquez S.L."/>
            <person name="Kruys A."/>
            <person name="Hutchinson M.I."/>
            <person name="Powell A.J."/>
            <person name="Barry K."/>
            <person name="Miller A.N."/>
            <person name="Grigoriev I.V."/>
            <person name="Debuchy R."/>
            <person name="Gladieux P."/>
            <person name="Hiltunen Thoren M."/>
            <person name="Johannesson H."/>
        </authorList>
    </citation>
    <scope>NUCLEOTIDE SEQUENCE</scope>
    <source>
        <strain evidence="12">CBS 141.50</strain>
    </source>
</reference>
<organism evidence="12 13">
    <name type="scientific">Dichotomopilus funicola</name>
    <dbReference type="NCBI Taxonomy" id="1934379"/>
    <lineage>
        <taxon>Eukaryota</taxon>
        <taxon>Fungi</taxon>
        <taxon>Dikarya</taxon>
        <taxon>Ascomycota</taxon>
        <taxon>Pezizomycotina</taxon>
        <taxon>Sordariomycetes</taxon>
        <taxon>Sordariomycetidae</taxon>
        <taxon>Sordariales</taxon>
        <taxon>Chaetomiaceae</taxon>
        <taxon>Dichotomopilus</taxon>
    </lineage>
</organism>
<dbReference type="RefSeq" id="XP_062637710.1">
    <property type="nucleotide sequence ID" value="XM_062777025.1"/>
</dbReference>
<dbReference type="InterPro" id="IPR047182">
    <property type="entry name" value="MRM1"/>
</dbReference>
<dbReference type="CDD" id="cd18105">
    <property type="entry name" value="SpoU-like_MRM1"/>
    <property type="match status" value="1"/>
</dbReference>
<evidence type="ECO:0000256" key="3">
    <source>
        <dbReference type="ARBA" id="ARBA00022552"/>
    </source>
</evidence>
<evidence type="ECO:0000313" key="12">
    <source>
        <dbReference type="EMBL" id="KAK4144339.1"/>
    </source>
</evidence>
<comment type="subcellular location">
    <subcellularLocation>
        <location evidence="1">Mitochondrion</location>
    </subcellularLocation>
</comment>
<keyword evidence="3" id="KW-0698">rRNA processing</keyword>
<dbReference type="GO" id="GO:0003723">
    <property type="term" value="F:RNA binding"/>
    <property type="evidence" value="ECO:0007669"/>
    <property type="project" value="InterPro"/>
</dbReference>
<evidence type="ECO:0000256" key="8">
    <source>
        <dbReference type="ARBA" id="ARBA00023128"/>
    </source>
</evidence>
<dbReference type="FunFam" id="3.30.1330.30:FF:000035">
    <property type="entry name" value="TrmH family RNA methyltransferase"/>
    <property type="match status" value="1"/>
</dbReference>
<evidence type="ECO:0000256" key="4">
    <source>
        <dbReference type="ARBA" id="ARBA00022603"/>
    </source>
</evidence>
<evidence type="ECO:0000256" key="2">
    <source>
        <dbReference type="ARBA" id="ARBA00007228"/>
    </source>
</evidence>
<name>A0AAN6ZNN1_9PEZI</name>
<dbReference type="InterPro" id="IPR029026">
    <property type="entry name" value="tRNA_m1G_MTases_N"/>
</dbReference>
<evidence type="ECO:0000256" key="10">
    <source>
        <dbReference type="SAM" id="MobiDB-lite"/>
    </source>
</evidence>
<feature type="region of interest" description="Disordered" evidence="10">
    <location>
        <begin position="213"/>
        <end position="272"/>
    </location>
</feature>
<dbReference type="GeneID" id="87813638"/>
<evidence type="ECO:0000256" key="6">
    <source>
        <dbReference type="ARBA" id="ARBA00022691"/>
    </source>
</evidence>
<sequence length="612" mass="66077">MSLSLVYRASTRSLPLSLLTPPTTRHASRSAIHRGLIRSHRATQRAEAPDPRRAEIDQLYKASRVGAVDADGNKLTYRQRHENRAALEAMRPQFKIRRGKKDITDYPDVARPKSRAARFMDPGDKFGKRSLVYKMKMAAEKARRGGGGGIEDVLADEVFGTTGTRPDRDRQLLTTRRQDKRGGRARRGRGRRESDEGPLNVADVVAELSRPIGGARAQVQSTPAVNRGSEDRGVQGRDRGLARKDTDDLGSVRRRDRPAPERPKTRPTPTVSIPYTTAASQFLYGRSVVEAALRASRRKLYRLYIYDGANRENTTSNTLMARLAKKRGVPVEIVKEGGLRLFDKLSQSRPHNGFILEASPLPRPLLTALGPIPPDYTTNPRIPLELGHQSAEDAEINGTPTTLPAPPSPGHKPLVIVLDKVLDPGNLGAILRTVSFMGATAVGITKKHSASLTAVALKASAGAAESLALFSVNSLPDFITLSRANGWSVYAAVAGVTGSLPSVIKQRRQITPRDIEDADPLRHEPCMLVIGNEGDGLERLIVKKGDYELSIPNLAAPGSGVDSLNVNVAAALLCSAFLRGVNKELEEMGGVLQRGVVGGGGGGGGKVAQALW</sequence>
<evidence type="ECO:0000256" key="1">
    <source>
        <dbReference type="ARBA" id="ARBA00004173"/>
    </source>
</evidence>
<dbReference type="AlphaFoldDB" id="A0AAN6ZNN1"/>
<protein>
    <recommendedName>
        <fullName evidence="9">rRNA methyltransferase 1, mitochondrial</fullName>
    </recommendedName>
</protein>
<dbReference type="InterPro" id="IPR029064">
    <property type="entry name" value="Ribosomal_eL30-like_sf"/>
</dbReference>
<dbReference type="Proteomes" id="UP001302676">
    <property type="component" value="Unassembled WGS sequence"/>
</dbReference>
<dbReference type="Pfam" id="PF08032">
    <property type="entry name" value="SpoU_sub_bind"/>
    <property type="match status" value="1"/>
</dbReference>
<dbReference type="GO" id="GO:0005739">
    <property type="term" value="C:mitochondrion"/>
    <property type="evidence" value="ECO:0007669"/>
    <property type="project" value="UniProtKB-SubCell"/>
</dbReference>
<comment type="similarity">
    <text evidence="2">Belongs to the class IV-like SAM-binding methyltransferase superfamily. RNA methyltransferase TrmH family.</text>
</comment>
<dbReference type="Pfam" id="PF00588">
    <property type="entry name" value="SpoU_methylase"/>
    <property type="match status" value="1"/>
</dbReference>
<dbReference type="SUPFAM" id="SSF75217">
    <property type="entry name" value="alpha/beta knot"/>
    <property type="match status" value="1"/>
</dbReference>
<dbReference type="GO" id="GO:0016435">
    <property type="term" value="F:rRNA (guanine) methyltransferase activity"/>
    <property type="evidence" value="ECO:0007669"/>
    <property type="project" value="TreeGrafter"/>
</dbReference>
<dbReference type="EMBL" id="MU853578">
    <property type="protein sequence ID" value="KAK4144339.1"/>
    <property type="molecule type" value="Genomic_DNA"/>
</dbReference>
<evidence type="ECO:0000256" key="7">
    <source>
        <dbReference type="ARBA" id="ARBA00022946"/>
    </source>
</evidence>
<evidence type="ECO:0000259" key="11">
    <source>
        <dbReference type="SMART" id="SM00967"/>
    </source>
</evidence>
<feature type="region of interest" description="Disordered" evidence="10">
    <location>
        <begin position="160"/>
        <end position="201"/>
    </location>
</feature>
<dbReference type="InterPro" id="IPR047261">
    <property type="entry name" value="MRM1_MeTrfase_dom"/>
</dbReference>
<keyword evidence="4" id="KW-0489">Methyltransferase</keyword>
<feature type="compositionally biased region" description="Basic and acidic residues" evidence="10">
    <location>
        <begin position="228"/>
        <end position="264"/>
    </location>
</feature>
<feature type="domain" description="RNA 2-O ribose methyltransferase substrate binding" evidence="11">
    <location>
        <begin position="282"/>
        <end position="364"/>
    </location>
</feature>
<reference evidence="12" key="2">
    <citation type="submission" date="2023-05" db="EMBL/GenBank/DDBJ databases">
        <authorList>
            <consortium name="Lawrence Berkeley National Laboratory"/>
            <person name="Steindorff A."/>
            <person name="Hensen N."/>
            <person name="Bonometti L."/>
            <person name="Westerberg I."/>
            <person name="Brannstrom I.O."/>
            <person name="Guillou S."/>
            <person name="Cros-Aarteil S."/>
            <person name="Calhoun S."/>
            <person name="Haridas S."/>
            <person name="Kuo A."/>
            <person name="Mondo S."/>
            <person name="Pangilinan J."/>
            <person name="Riley R."/>
            <person name="Labutti K."/>
            <person name="Andreopoulos B."/>
            <person name="Lipzen A."/>
            <person name="Chen C."/>
            <person name="Yanf M."/>
            <person name="Daum C."/>
            <person name="Ng V."/>
            <person name="Clum A."/>
            <person name="Ohm R."/>
            <person name="Martin F."/>
            <person name="Silar P."/>
            <person name="Natvig D."/>
            <person name="Lalanne C."/>
            <person name="Gautier V."/>
            <person name="Ament-Velasquez S.L."/>
            <person name="Kruys A."/>
            <person name="Hutchinson M.I."/>
            <person name="Powell A.J."/>
            <person name="Barry K."/>
            <person name="Miller A.N."/>
            <person name="Grigoriev I.V."/>
            <person name="Debuchy R."/>
            <person name="Gladieux P."/>
            <person name="Thoren M.H."/>
            <person name="Johannesson H."/>
        </authorList>
    </citation>
    <scope>NUCLEOTIDE SEQUENCE</scope>
    <source>
        <strain evidence="12">CBS 141.50</strain>
    </source>
</reference>
<dbReference type="SUPFAM" id="SSF55315">
    <property type="entry name" value="L30e-like"/>
    <property type="match status" value="1"/>
</dbReference>
<dbReference type="InterPro" id="IPR001537">
    <property type="entry name" value="SpoU_MeTrfase"/>
</dbReference>
<keyword evidence="8" id="KW-0496">Mitochondrion</keyword>
<keyword evidence="13" id="KW-1185">Reference proteome</keyword>
<dbReference type="SMART" id="SM00967">
    <property type="entry name" value="SpoU_sub_bind"/>
    <property type="match status" value="1"/>
</dbReference>
<feature type="compositionally biased region" description="Basic and acidic residues" evidence="10">
    <location>
        <begin position="165"/>
        <end position="182"/>
    </location>
</feature>
<evidence type="ECO:0000313" key="13">
    <source>
        <dbReference type="Proteomes" id="UP001302676"/>
    </source>
</evidence>
<comment type="caution">
    <text evidence="12">The sequence shown here is derived from an EMBL/GenBank/DDBJ whole genome shotgun (WGS) entry which is preliminary data.</text>
</comment>
<gene>
    <name evidence="12" type="ORF">C8A04DRAFT_11583</name>
</gene>
<dbReference type="Gene3D" id="3.30.1330.30">
    <property type="match status" value="1"/>
</dbReference>